<feature type="chain" id="PRO_5016102371" description="RcnB family protein" evidence="2">
    <location>
        <begin position="26"/>
        <end position="139"/>
    </location>
</feature>
<dbReference type="Pfam" id="PF11776">
    <property type="entry name" value="RcnB"/>
    <property type="match status" value="1"/>
</dbReference>
<dbReference type="OrthoDB" id="7205329at2"/>
<keyword evidence="2" id="KW-0732">Signal</keyword>
<feature type="compositionally biased region" description="Basic and acidic residues" evidence="1">
    <location>
        <begin position="42"/>
        <end position="62"/>
    </location>
</feature>
<feature type="signal peptide" evidence="2">
    <location>
        <begin position="1"/>
        <end position="25"/>
    </location>
</feature>
<protein>
    <recommendedName>
        <fullName evidence="5">RcnB family protein</fullName>
    </recommendedName>
</protein>
<proteinExistence type="predicted"/>
<dbReference type="RefSeq" id="WP_111067729.1">
    <property type="nucleotide sequence ID" value="NZ_CP029829.1"/>
</dbReference>
<name>A0A2U9S886_9PROT</name>
<dbReference type="AlphaFoldDB" id="A0A2U9S886"/>
<evidence type="ECO:0000313" key="3">
    <source>
        <dbReference type="EMBL" id="AWU95083.1"/>
    </source>
</evidence>
<evidence type="ECO:0000313" key="4">
    <source>
        <dbReference type="Proteomes" id="UP000249605"/>
    </source>
</evidence>
<feature type="region of interest" description="Disordered" evidence="1">
    <location>
        <begin position="24"/>
        <end position="84"/>
    </location>
</feature>
<dbReference type="EMBL" id="CP029829">
    <property type="protein sequence ID" value="AWU95083.1"/>
    <property type="molecule type" value="Genomic_DNA"/>
</dbReference>
<organism evidence="3 4">
    <name type="scientific">Azospirillum ramasamyi</name>
    <dbReference type="NCBI Taxonomy" id="682998"/>
    <lineage>
        <taxon>Bacteria</taxon>
        <taxon>Pseudomonadati</taxon>
        <taxon>Pseudomonadota</taxon>
        <taxon>Alphaproteobacteria</taxon>
        <taxon>Rhodospirillales</taxon>
        <taxon>Azospirillaceae</taxon>
        <taxon>Azospirillum</taxon>
    </lineage>
</organism>
<gene>
    <name evidence="3" type="ORF">DM194_03600</name>
</gene>
<dbReference type="Gene3D" id="3.10.450.160">
    <property type="entry name" value="inner membrane protein cigr"/>
    <property type="match status" value="1"/>
</dbReference>
<dbReference type="InterPro" id="IPR024572">
    <property type="entry name" value="RcnB"/>
</dbReference>
<evidence type="ECO:0000256" key="1">
    <source>
        <dbReference type="SAM" id="MobiDB-lite"/>
    </source>
</evidence>
<dbReference type="Proteomes" id="UP000249605">
    <property type="component" value="Chromosome"/>
</dbReference>
<reference evidence="3 4" key="1">
    <citation type="journal article" date="2019" name="Int. J. Syst. Evol. Microbiol.">
        <title>Azospirillum ramasamyi sp. nov., a novel diazotrophic bacterium isolated from fermented bovine products.</title>
        <authorList>
            <person name="Anandham R."/>
            <person name="Heo J."/>
            <person name="Krishnamoorthy R."/>
            <person name="SenthilKumar M."/>
            <person name="Gopal N.O."/>
            <person name="Kim S.J."/>
            <person name="Kwon S.W."/>
        </authorList>
    </citation>
    <scope>NUCLEOTIDE SEQUENCE [LARGE SCALE GENOMIC DNA]</scope>
    <source>
        <strain evidence="3 4">M2T2B2</strain>
    </source>
</reference>
<accession>A0A2U9S886</accession>
<keyword evidence="4" id="KW-1185">Reference proteome</keyword>
<dbReference type="KEGG" id="azm:DM194_03600"/>
<evidence type="ECO:0008006" key="5">
    <source>
        <dbReference type="Google" id="ProtNLM"/>
    </source>
</evidence>
<evidence type="ECO:0000256" key="2">
    <source>
        <dbReference type="SAM" id="SignalP"/>
    </source>
</evidence>
<sequence>MKKSLLAMAAAVLALTTATGTPAFAQGWQPGQDNRHAAQRQGPERGPHQGWDQRDRGRRMEPPAHVAPHRFGPPDGRGWRAGQRLPPEWRAPRHVIAKPAAHHLHRPPPGHRWVRVGPDAVLVASTSGIIVRIMPGLFR</sequence>